<dbReference type="GO" id="GO:0000166">
    <property type="term" value="F:nucleotide binding"/>
    <property type="evidence" value="ECO:0007669"/>
    <property type="project" value="UniProtKB-KW"/>
</dbReference>
<feature type="binding site" evidence="9">
    <location>
        <position position="355"/>
    </location>
    <ligand>
        <name>Mg(2+)</name>
        <dbReference type="ChEBI" id="CHEBI:18420"/>
        <label>2</label>
    </ligand>
</feature>
<keyword evidence="6" id="KW-0693">Viral RNA replication</keyword>
<evidence type="ECO:0000256" key="3">
    <source>
        <dbReference type="ARBA" id="ARBA00022679"/>
    </source>
</evidence>
<dbReference type="InterPro" id="IPR005093">
    <property type="entry name" value="RNArep_beta"/>
</dbReference>
<reference evidence="11" key="1">
    <citation type="submission" date="2019-05" db="EMBL/GenBank/DDBJ databases">
        <title>Metatranscriptomic reconstruction reveals RNA viruses with the potential to shape carbon cycling in soil.</title>
        <authorList>
            <person name="Starr E.P."/>
            <person name="Nuccio E."/>
            <person name="Pett-Ridge J."/>
            <person name="Banfield J.F."/>
            <person name="Firestone M.K."/>
        </authorList>
    </citation>
    <scope>NUCLEOTIDE SEQUENCE</scope>
    <source>
        <strain evidence="11">H4_Bulk_Litter_23_scaffold_467</strain>
    </source>
</reference>
<feature type="binding site" evidence="9">
    <location>
        <position position="269"/>
    </location>
    <ligand>
        <name>Mg(2+)</name>
        <dbReference type="ChEBI" id="CHEBI:18420"/>
        <label>2</label>
    </ligand>
</feature>
<dbReference type="GO" id="GO:0046872">
    <property type="term" value="F:metal ion binding"/>
    <property type="evidence" value="ECO:0007669"/>
    <property type="project" value="UniProtKB-KW"/>
</dbReference>
<gene>
    <name evidence="11" type="ORF">H4BulkLitter23467_000001</name>
</gene>
<evidence type="ECO:0000256" key="1">
    <source>
        <dbReference type="ARBA" id="ARBA00012494"/>
    </source>
</evidence>
<evidence type="ECO:0000256" key="9">
    <source>
        <dbReference type="PIRSR" id="PIRSR605093-1"/>
    </source>
</evidence>
<accession>A0A514DAI2</accession>
<keyword evidence="5" id="KW-0547">Nucleotide-binding</keyword>
<dbReference type="GO" id="GO:0039694">
    <property type="term" value="P:viral RNA genome replication"/>
    <property type="evidence" value="ECO:0007669"/>
    <property type="project" value="InterPro"/>
</dbReference>
<comment type="cofactor">
    <cofactor evidence="9">
        <name>Mg(2+)</name>
        <dbReference type="ChEBI" id="CHEBI:18420"/>
    </cofactor>
    <text evidence="9">Binds 2 Mg(2+) per subunit.</text>
</comment>
<evidence type="ECO:0000256" key="5">
    <source>
        <dbReference type="ARBA" id="ARBA00022741"/>
    </source>
</evidence>
<dbReference type="EMBL" id="MN035674">
    <property type="protein sequence ID" value="QDH90631.1"/>
    <property type="molecule type" value="Genomic_RNA"/>
</dbReference>
<evidence type="ECO:0000256" key="6">
    <source>
        <dbReference type="ARBA" id="ARBA00022953"/>
    </source>
</evidence>
<protein>
    <recommendedName>
        <fullName evidence="1">RNA-directed RNA polymerase</fullName>
        <ecNumber evidence="1">2.7.7.48</ecNumber>
    </recommendedName>
    <alternativeName>
        <fullName evidence="7">RNA replicase beta chain</fullName>
    </alternativeName>
</protein>
<dbReference type="PROSITE" id="PS50522">
    <property type="entry name" value="RDRP_PHAGE"/>
    <property type="match status" value="1"/>
</dbReference>
<sequence length="559" mass="63115">MKTSAFLPHSVEKAVLRLFEDLASPASLKMKILYEAGEWDQLSSQKALPEHYLDAESYWRDATAVSILRKLEELPTSIDRKAVAEENFLKSELMCFRTNLRLLPYLSPGLPDTDTDVLDYINRARKIVARILRGCPDNVGGRFGPGATYGDRGRLTTIPDKMSSVPTITLDAWPHLFEWWGTEWHKAARSSNRAPIYIRGNRFTTVPKDSTKHRGIAVEPSINVFYQLGYGRVIRDRLSRAGLDLTKGQDIHRRVACEASIRGHLSTLDLSNASDTICSNLVKLLLPANWFSVLNDLRSKRTEFKTRWHLLEKFSSMGNGFTFELETLIFLALIMALDPTGQKLVIGQNVFVFGDDIIVPTAYSKAVIATLSFFGMAVNEEKSFVDGPFRESCGGDYFLGVDVRPHFLKESPYEPQHLISLANGFQRLAKDSVCRSQIIRRAWFSILDALPSDIRSCRGPSDLGDLCLHDDESRWSTRWRSSIRYIKVYRPARFRKVAWRNFKPDVILASALYGVPDGVPRGPVGGIVRDQTEKHFMHLGGVSPRDAVRGYKVGWVARS</sequence>
<keyword evidence="9" id="KW-0479">Metal-binding</keyword>
<evidence type="ECO:0000256" key="4">
    <source>
        <dbReference type="ARBA" id="ARBA00022695"/>
    </source>
</evidence>
<keyword evidence="2 11" id="KW-0696">RNA-directed RNA polymerase</keyword>
<feature type="binding site" evidence="9">
    <location>
        <position position="356"/>
    </location>
    <ligand>
        <name>Mg(2+)</name>
        <dbReference type="ChEBI" id="CHEBI:18420"/>
        <label>2</label>
    </ligand>
</feature>
<keyword evidence="9" id="KW-0460">Magnesium</keyword>
<dbReference type="Pfam" id="PF03431">
    <property type="entry name" value="RNA_replicase_B"/>
    <property type="match status" value="1"/>
</dbReference>
<proteinExistence type="predicted"/>
<dbReference type="EC" id="2.7.7.48" evidence="1"/>
<feature type="domain" description="RdRp catalytic" evidence="10">
    <location>
        <begin position="254"/>
        <end position="387"/>
    </location>
</feature>
<evidence type="ECO:0000313" key="11">
    <source>
        <dbReference type="EMBL" id="QDH90631.1"/>
    </source>
</evidence>
<evidence type="ECO:0000256" key="8">
    <source>
        <dbReference type="ARBA" id="ARBA00048744"/>
    </source>
</evidence>
<comment type="catalytic activity">
    <reaction evidence="8">
        <text>RNA(n) + a ribonucleoside 5'-triphosphate = RNA(n+1) + diphosphate</text>
        <dbReference type="Rhea" id="RHEA:21248"/>
        <dbReference type="Rhea" id="RHEA-COMP:14527"/>
        <dbReference type="Rhea" id="RHEA-COMP:17342"/>
        <dbReference type="ChEBI" id="CHEBI:33019"/>
        <dbReference type="ChEBI" id="CHEBI:61557"/>
        <dbReference type="ChEBI" id="CHEBI:140395"/>
        <dbReference type="EC" id="2.7.7.48"/>
    </reaction>
</comment>
<evidence type="ECO:0000259" key="10">
    <source>
        <dbReference type="PROSITE" id="PS50522"/>
    </source>
</evidence>
<keyword evidence="4" id="KW-0548">Nucleotidyltransferase</keyword>
<dbReference type="InterPro" id="IPR007096">
    <property type="entry name" value="RNA-dir_Rpol_cat_phage"/>
</dbReference>
<name>A0A514DAI2_9VIRU</name>
<keyword evidence="3" id="KW-0808">Transferase</keyword>
<organism evidence="11">
    <name type="scientific">Leviviridae sp</name>
    <dbReference type="NCBI Taxonomy" id="2027243"/>
    <lineage>
        <taxon>Viruses</taxon>
        <taxon>Riboviria</taxon>
        <taxon>Orthornavirae</taxon>
        <taxon>Lenarviricota</taxon>
        <taxon>Leviviricetes</taxon>
        <taxon>Norzivirales</taxon>
        <taxon>Fiersviridae</taxon>
    </lineage>
</organism>
<evidence type="ECO:0000256" key="2">
    <source>
        <dbReference type="ARBA" id="ARBA00022484"/>
    </source>
</evidence>
<evidence type="ECO:0000256" key="7">
    <source>
        <dbReference type="ARBA" id="ARBA00030248"/>
    </source>
</evidence>
<dbReference type="GO" id="GO:0003968">
    <property type="term" value="F:RNA-directed RNA polymerase activity"/>
    <property type="evidence" value="ECO:0007669"/>
    <property type="project" value="UniProtKB-KW"/>
</dbReference>